<evidence type="ECO:0000256" key="8">
    <source>
        <dbReference type="PIRSR" id="PIRSR618044-2"/>
    </source>
</evidence>
<evidence type="ECO:0000313" key="13">
    <source>
        <dbReference type="Proteomes" id="UP000178099"/>
    </source>
</evidence>
<reference evidence="12 13" key="1">
    <citation type="journal article" date="2016" name="Nat. Commun.">
        <title>Thousands of microbial genomes shed light on interconnected biogeochemical processes in an aquifer system.</title>
        <authorList>
            <person name="Anantharaman K."/>
            <person name="Brown C.T."/>
            <person name="Hug L.A."/>
            <person name="Sharon I."/>
            <person name="Castelle C.J."/>
            <person name="Probst A.J."/>
            <person name="Thomas B.C."/>
            <person name="Singh A."/>
            <person name="Wilkins M.J."/>
            <person name="Karaoz U."/>
            <person name="Brodie E.L."/>
            <person name="Williams K.H."/>
            <person name="Hubbard S.S."/>
            <person name="Banfield J.F."/>
        </authorList>
    </citation>
    <scope>NUCLEOTIDE SEQUENCE [LARGE SCALE GENOMIC DNA]</scope>
</reference>
<dbReference type="Pfam" id="PF00768">
    <property type="entry name" value="Peptidase_S11"/>
    <property type="match status" value="1"/>
</dbReference>
<comment type="similarity">
    <text evidence="1 9">Belongs to the peptidase S11 family.</text>
</comment>
<dbReference type="InterPro" id="IPR018044">
    <property type="entry name" value="Peptidase_S11"/>
</dbReference>
<keyword evidence="2" id="KW-0732">Signal</keyword>
<dbReference type="PRINTS" id="PR00725">
    <property type="entry name" value="DADACBPTASE1"/>
</dbReference>
<dbReference type="SUPFAM" id="SSF56300">
    <property type="entry name" value="Metallo-dependent phosphatases"/>
    <property type="match status" value="1"/>
</dbReference>
<dbReference type="GO" id="GO:0008800">
    <property type="term" value="F:beta-lactamase activity"/>
    <property type="evidence" value="ECO:0007669"/>
    <property type="project" value="InterPro"/>
</dbReference>
<gene>
    <name evidence="12" type="ORF">A3D67_01590</name>
</gene>
<protein>
    <recommendedName>
        <fullName evidence="11">Capsule synthesis protein CapA domain-containing protein</fullName>
    </recommendedName>
</protein>
<feature type="domain" description="Capsule synthesis protein CapA" evidence="11">
    <location>
        <begin position="466"/>
        <end position="708"/>
    </location>
</feature>
<feature type="active site" description="Acyl-ester intermediate" evidence="7">
    <location>
        <position position="222"/>
    </location>
</feature>
<proteinExistence type="inferred from homology"/>
<dbReference type="EMBL" id="MHLN01000011">
    <property type="protein sequence ID" value="OGZ12043.1"/>
    <property type="molecule type" value="Genomic_DNA"/>
</dbReference>
<name>A0A1G2DET0_9BACT</name>
<dbReference type="GO" id="GO:0030655">
    <property type="term" value="P:beta-lactam antibiotic catabolic process"/>
    <property type="evidence" value="ECO:0007669"/>
    <property type="project" value="InterPro"/>
</dbReference>
<accession>A0A1G2DET0</accession>
<evidence type="ECO:0000256" key="9">
    <source>
        <dbReference type="RuleBase" id="RU004016"/>
    </source>
</evidence>
<evidence type="ECO:0000256" key="6">
    <source>
        <dbReference type="ARBA" id="ARBA00023316"/>
    </source>
</evidence>
<dbReference type="GO" id="GO:0008360">
    <property type="term" value="P:regulation of cell shape"/>
    <property type="evidence" value="ECO:0007669"/>
    <property type="project" value="UniProtKB-KW"/>
</dbReference>
<evidence type="ECO:0000313" key="12">
    <source>
        <dbReference type="EMBL" id="OGZ12043.1"/>
    </source>
</evidence>
<dbReference type="GO" id="GO:0009002">
    <property type="term" value="F:serine-type D-Ala-D-Ala carboxypeptidase activity"/>
    <property type="evidence" value="ECO:0007669"/>
    <property type="project" value="InterPro"/>
</dbReference>
<evidence type="ECO:0000259" key="11">
    <source>
        <dbReference type="SMART" id="SM00854"/>
    </source>
</evidence>
<dbReference type="GO" id="GO:0009252">
    <property type="term" value="P:peptidoglycan biosynthetic process"/>
    <property type="evidence" value="ECO:0007669"/>
    <property type="project" value="UniProtKB-KW"/>
</dbReference>
<dbReference type="Pfam" id="PF09587">
    <property type="entry name" value="PGA_cap"/>
    <property type="match status" value="1"/>
</dbReference>
<dbReference type="InterPro" id="IPR000871">
    <property type="entry name" value="Beta-lactam_class-A"/>
</dbReference>
<evidence type="ECO:0000256" key="3">
    <source>
        <dbReference type="ARBA" id="ARBA00022801"/>
    </source>
</evidence>
<sequence length="735" mass="78392">MEHVYENAVIPARLFASELLKGIADGKSEGIVDTPPFLAPKEGDAPTVLVPTKGKAVRVDFETGVVTLFSEGKEVGRFTARTHPDEFSPWRVLQGTYTVSARTNTHYSPLAGASFKDAVLFAENGMLRAAEEGEKNLPAHAGFALAEADAHAVFTFADEATKVLVLNEVSEARALSYARAREGLSKDTRAPKVSARATLVADLDTGEVFFEKSADKALPLASLSKLFTILVAQNLITPETRIAVSPTSFYTYGGNGGLRVGDVFSRDELFYPLIIESSNDAAEALAEAAGREPFIRAMNDLAKTLGLTNTVFADPSGLSPKNISTARDLFLLAQNLLKEHEDVLALTTLASFTLPAGDTREWSRTWRTNNEFVRDGHAYLLGSKNGYTDEAAQTTLSLFSLPISETEERRIAVVLLGSGAREGDTESLLRFADTGTLYSNPHFAETFTTQAKEYARRADAENPEFRLAFFRAPEGGGSRDTFAHLSGFKSYDALFADVEGIIGETGYNIVGEAALRTPKDFLQEFSVAGVDVVHVANAHAGDWGRSAFGEYVSILKRAGIIPAGGSEGALDRRETPVITRAGISVGFLSFSDAGPEWLAEDEYLPSILSAKDPHFAERINTAAKGSDHLVVGITLSAGGRSSSLGPSSGGASPLAGQAGGDVSSDADARKRALAHAAVNAGARVVIGFSKTENPETEQYHGGVIFYGQKDFSPLSVVFGKDGVTRVADGKDVAVK</sequence>
<feature type="region of interest" description="Disordered" evidence="10">
    <location>
        <begin position="642"/>
        <end position="663"/>
    </location>
</feature>
<dbReference type="Gene3D" id="3.40.710.10">
    <property type="entry name" value="DD-peptidase/beta-lactamase superfamily"/>
    <property type="match status" value="1"/>
</dbReference>
<dbReference type="PANTHER" id="PTHR35333">
    <property type="entry name" value="BETA-LACTAMASE"/>
    <property type="match status" value="1"/>
</dbReference>
<evidence type="ECO:0000256" key="7">
    <source>
        <dbReference type="PIRSR" id="PIRSR618044-1"/>
    </source>
</evidence>
<dbReference type="SMART" id="SM00854">
    <property type="entry name" value="PGA_cap"/>
    <property type="match status" value="1"/>
</dbReference>
<dbReference type="InterPro" id="IPR001967">
    <property type="entry name" value="Peptidase_S11_N"/>
</dbReference>
<dbReference type="GO" id="GO:0006508">
    <property type="term" value="P:proteolysis"/>
    <property type="evidence" value="ECO:0007669"/>
    <property type="project" value="InterPro"/>
</dbReference>
<evidence type="ECO:0000256" key="10">
    <source>
        <dbReference type="SAM" id="MobiDB-lite"/>
    </source>
</evidence>
<dbReference type="SUPFAM" id="SSF56601">
    <property type="entry name" value="beta-lactamase/transpeptidase-like"/>
    <property type="match status" value="1"/>
</dbReference>
<dbReference type="GO" id="GO:0071555">
    <property type="term" value="P:cell wall organization"/>
    <property type="evidence" value="ECO:0007669"/>
    <property type="project" value="UniProtKB-KW"/>
</dbReference>
<comment type="caution">
    <text evidence="12">The sequence shown here is derived from an EMBL/GenBank/DDBJ whole genome shotgun (WGS) entry which is preliminary data.</text>
</comment>
<dbReference type="PANTHER" id="PTHR35333:SF3">
    <property type="entry name" value="BETA-LACTAMASE-TYPE TRANSPEPTIDASE FOLD CONTAINING PROTEIN"/>
    <property type="match status" value="1"/>
</dbReference>
<dbReference type="GO" id="GO:0046677">
    <property type="term" value="P:response to antibiotic"/>
    <property type="evidence" value="ECO:0007669"/>
    <property type="project" value="InterPro"/>
</dbReference>
<evidence type="ECO:0000256" key="4">
    <source>
        <dbReference type="ARBA" id="ARBA00022960"/>
    </source>
</evidence>
<keyword evidence="3" id="KW-0378">Hydrolase</keyword>
<keyword evidence="5" id="KW-0573">Peptidoglycan synthesis</keyword>
<feature type="binding site" evidence="8">
    <location>
        <position position="384"/>
    </location>
    <ligand>
        <name>substrate</name>
    </ligand>
</feature>
<evidence type="ECO:0000256" key="2">
    <source>
        <dbReference type="ARBA" id="ARBA00022729"/>
    </source>
</evidence>
<keyword evidence="6" id="KW-0961">Cell wall biogenesis/degradation</keyword>
<evidence type="ECO:0000256" key="1">
    <source>
        <dbReference type="ARBA" id="ARBA00007164"/>
    </source>
</evidence>
<dbReference type="Proteomes" id="UP000178099">
    <property type="component" value="Unassembled WGS sequence"/>
</dbReference>
<dbReference type="InterPro" id="IPR019079">
    <property type="entry name" value="Capsule_synth_CapA"/>
</dbReference>
<feature type="compositionally biased region" description="Low complexity" evidence="10">
    <location>
        <begin position="642"/>
        <end position="656"/>
    </location>
</feature>
<dbReference type="InterPro" id="IPR012338">
    <property type="entry name" value="Beta-lactam/transpept-like"/>
</dbReference>
<evidence type="ECO:0000256" key="5">
    <source>
        <dbReference type="ARBA" id="ARBA00022984"/>
    </source>
</evidence>
<feature type="active site" description="Proton acceptor" evidence="7">
    <location>
        <position position="225"/>
    </location>
</feature>
<feature type="active site" evidence="7">
    <location>
        <position position="277"/>
    </location>
</feature>
<dbReference type="AlphaFoldDB" id="A0A1G2DET0"/>
<dbReference type="InterPro" id="IPR029052">
    <property type="entry name" value="Metallo-depent_PP-like"/>
</dbReference>
<keyword evidence="4" id="KW-0133">Cell shape</keyword>
<organism evidence="12 13">
    <name type="scientific">Candidatus Lloydbacteria bacterium RIFCSPHIGHO2_02_FULL_51_22</name>
    <dbReference type="NCBI Taxonomy" id="1798663"/>
    <lineage>
        <taxon>Bacteria</taxon>
        <taxon>Candidatus Lloydiibacteriota</taxon>
    </lineage>
</organism>